<dbReference type="InterPro" id="IPR027266">
    <property type="entry name" value="TrmE/GcvT-like"/>
</dbReference>
<dbReference type="Proteomes" id="UP000590412">
    <property type="component" value="Unassembled WGS sequence"/>
</dbReference>
<dbReference type="Pfam" id="PF01926">
    <property type="entry name" value="MMR_HSR1"/>
    <property type="match status" value="1"/>
</dbReference>
<dbReference type="Gene3D" id="3.40.50.300">
    <property type="entry name" value="P-loop containing nucleotide triphosphate hydrolases"/>
    <property type="match status" value="1"/>
</dbReference>
<dbReference type="SUPFAM" id="SSF52540">
    <property type="entry name" value="P-loop containing nucleoside triphosphate hydrolases"/>
    <property type="match status" value="1"/>
</dbReference>
<dbReference type="Gene3D" id="3.30.1360.120">
    <property type="entry name" value="Probable tRNA modification gtpase trme, domain 1"/>
    <property type="match status" value="1"/>
</dbReference>
<dbReference type="InterPro" id="IPR005225">
    <property type="entry name" value="Small_GTP-bd"/>
</dbReference>
<gene>
    <name evidence="7" type="ORF">FOB60_001301</name>
</gene>
<evidence type="ECO:0000256" key="5">
    <source>
        <dbReference type="RuleBase" id="RU003313"/>
    </source>
</evidence>
<dbReference type="NCBIfam" id="NF003661">
    <property type="entry name" value="PRK05291.1-3"/>
    <property type="match status" value="1"/>
</dbReference>
<dbReference type="GO" id="GO:0005525">
    <property type="term" value="F:GTP binding"/>
    <property type="evidence" value="ECO:0007669"/>
    <property type="project" value="UniProtKB-KW"/>
</dbReference>
<dbReference type="GO" id="GO:0070899">
    <property type="term" value="P:mitochondrial tRNA wobble uridine modification"/>
    <property type="evidence" value="ECO:0007669"/>
    <property type="project" value="EnsemblFungi"/>
</dbReference>
<dbReference type="Gene3D" id="1.20.120.430">
    <property type="entry name" value="tRNA modification GTPase MnmE domain 2"/>
    <property type="match status" value="1"/>
</dbReference>
<feature type="domain" description="TrmE-type G" evidence="6">
    <location>
        <begin position="243"/>
        <end position="413"/>
    </location>
</feature>
<dbReference type="InterPro" id="IPR025867">
    <property type="entry name" value="MnmE_helical"/>
</dbReference>
<keyword evidence="3 5" id="KW-0547">Nucleotide-binding</keyword>
<evidence type="ECO:0000256" key="1">
    <source>
        <dbReference type="ARBA" id="ARBA00011043"/>
    </source>
</evidence>
<organism evidence="7 8">
    <name type="scientific">Candida parapsilosis</name>
    <name type="common">Yeast</name>
    <dbReference type="NCBI Taxonomy" id="5480"/>
    <lineage>
        <taxon>Eukaryota</taxon>
        <taxon>Fungi</taxon>
        <taxon>Dikarya</taxon>
        <taxon>Ascomycota</taxon>
        <taxon>Saccharomycotina</taxon>
        <taxon>Pichiomycetes</taxon>
        <taxon>Debaryomycetaceae</taxon>
        <taxon>Candida/Lodderomyces clade</taxon>
        <taxon>Candida</taxon>
    </lineage>
</organism>
<dbReference type="PANTHER" id="PTHR42714:SF2">
    <property type="entry name" value="TRNA MODIFICATION GTPASE GTPBP3, MITOCHONDRIAL"/>
    <property type="match status" value="1"/>
</dbReference>
<dbReference type="InterPro" id="IPR018948">
    <property type="entry name" value="GTP-bd_TrmE_N"/>
</dbReference>
<dbReference type="PANTHER" id="PTHR42714">
    <property type="entry name" value="TRNA MODIFICATION GTPASE GTPBP3"/>
    <property type="match status" value="1"/>
</dbReference>
<proteinExistence type="inferred from homology"/>
<evidence type="ECO:0000256" key="2">
    <source>
        <dbReference type="ARBA" id="ARBA00022694"/>
    </source>
</evidence>
<name>A0A8X7NQ23_CANPA</name>
<accession>A0A8X7NQ23</accession>
<evidence type="ECO:0000313" key="8">
    <source>
        <dbReference type="Proteomes" id="UP000590412"/>
    </source>
</evidence>
<keyword evidence="4 5" id="KW-0342">GTP-binding</keyword>
<evidence type="ECO:0000313" key="7">
    <source>
        <dbReference type="EMBL" id="KAF6059719.1"/>
    </source>
</evidence>
<dbReference type="InterPro" id="IPR027368">
    <property type="entry name" value="MnmE_dom2"/>
</dbReference>
<dbReference type="InterPro" id="IPR004520">
    <property type="entry name" value="GTPase_MnmE"/>
</dbReference>
<dbReference type="GO" id="GO:0005743">
    <property type="term" value="C:mitochondrial inner membrane"/>
    <property type="evidence" value="ECO:0007669"/>
    <property type="project" value="EnsemblFungi"/>
</dbReference>
<evidence type="ECO:0000256" key="4">
    <source>
        <dbReference type="ARBA" id="ARBA00023134"/>
    </source>
</evidence>
<evidence type="ECO:0000256" key="3">
    <source>
        <dbReference type="ARBA" id="ARBA00022741"/>
    </source>
</evidence>
<dbReference type="OrthoDB" id="188276at2759"/>
<dbReference type="NCBIfam" id="TIGR00231">
    <property type="entry name" value="small_GTP"/>
    <property type="match status" value="1"/>
</dbReference>
<dbReference type="PROSITE" id="PS51709">
    <property type="entry name" value="G_TRME"/>
    <property type="match status" value="1"/>
</dbReference>
<dbReference type="HAMAP" id="MF_00379">
    <property type="entry name" value="GTPase_MnmE"/>
    <property type="match status" value="1"/>
</dbReference>
<dbReference type="InterPro" id="IPR031168">
    <property type="entry name" value="G_TrmE"/>
</dbReference>
<reference evidence="7" key="1">
    <citation type="submission" date="2020-03" db="EMBL/GenBank/DDBJ databases">
        <title>FDA dAtabase for Regulatory Grade micrObial Sequences (FDA-ARGOS): Supporting development and validation of Infectious Disease Dx tests.</title>
        <authorList>
            <person name="Campos J."/>
            <person name="Goldberg B."/>
            <person name="Tallon L."/>
            <person name="Sadzewicz L."/>
            <person name="Vavikolanu K."/>
            <person name="Mehta A."/>
            <person name="Aluvathingal J."/>
            <person name="Nadendla S."/>
            <person name="Nandy P."/>
            <person name="Geyer C."/>
            <person name="Yan Y."/>
            <person name="Sichtig H."/>
        </authorList>
    </citation>
    <scope>NUCLEOTIDE SEQUENCE [LARGE SCALE GENOMIC DNA]</scope>
    <source>
        <strain evidence="7">FDAARGOS_652</strain>
    </source>
</reference>
<protein>
    <submittedName>
        <fullName evidence="7">tRNA modification GTPase TrmE</fullName>
    </submittedName>
</protein>
<dbReference type="InterPro" id="IPR027417">
    <property type="entry name" value="P-loop_NTPase"/>
</dbReference>
<comment type="caution">
    <text evidence="7">The sequence shown here is derived from an EMBL/GenBank/DDBJ whole genome shotgun (WGS) entry which is preliminary data.</text>
</comment>
<dbReference type="CDD" id="cd14858">
    <property type="entry name" value="TrmE_N"/>
    <property type="match status" value="1"/>
</dbReference>
<sequence>MFRRICVSRFYSVAINSSQPTIFALSTPFSKSAIAVVRISGPQASYVYNTLTKTKTAPDHRVAKVRKLYSVKDSTLLDEALTVFFKSPNTYTGLDLLELHLHGGTAIIKAVLKSIRELHDPTNGKIIRQADHGEFSHQAFINGKYDLTALEGISEMINAETESQRMASLASMSGQTKDLFVKWRQGILENVANLTTLIDFGEDQDLSEADSLFHDVETSISKLEEEIRTYLKNVKSSQVLLNGIQLTLLGPPNAGKSSILNTLTNKDAAIVSDIAGTTRDVLDIPLDIGGYKVILGDTAGIRLLSEADQIEQEGIKRAKMKSLSADLVLVVLDPTDDQHNDAIFDHVSELVNKYGKDVVVILNKEDLFLEEKSKLVAKHASLLNISSNLIHVVSCTTGFGIEPLRKELIEKFKEMSHFGSQNAAVVSSRVQDILEFDVLSGFREFRHWKDESDVVLATEGLRQSIEGIGKVTGEAIGVEEILGVVFANFCIGK</sequence>
<keyword evidence="2 5" id="KW-0819">tRNA processing</keyword>
<dbReference type="Pfam" id="PF12631">
    <property type="entry name" value="MnmE_helical"/>
    <property type="match status" value="1"/>
</dbReference>
<comment type="similarity">
    <text evidence="1 5">Belongs to the TRAFAC class TrmE-Era-EngA-EngB-Septin-like GTPase superfamily. TrmE GTPase family.</text>
</comment>
<dbReference type="GO" id="GO:0030488">
    <property type="term" value="P:tRNA methylation"/>
    <property type="evidence" value="ECO:0007669"/>
    <property type="project" value="TreeGrafter"/>
</dbReference>
<dbReference type="CDD" id="cd04164">
    <property type="entry name" value="trmE"/>
    <property type="match status" value="1"/>
</dbReference>
<evidence type="ECO:0000259" key="6">
    <source>
        <dbReference type="PROSITE" id="PS51709"/>
    </source>
</evidence>
<dbReference type="NCBIfam" id="TIGR00450">
    <property type="entry name" value="mnmE_trmE_thdF"/>
    <property type="match status" value="1"/>
</dbReference>
<dbReference type="InterPro" id="IPR006073">
    <property type="entry name" value="GTP-bd"/>
</dbReference>
<dbReference type="AlphaFoldDB" id="A0A8X7NQ23"/>
<dbReference type="GO" id="GO:0003924">
    <property type="term" value="F:GTPase activity"/>
    <property type="evidence" value="ECO:0007669"/>
    <property type="project" value="InterPro"/>
</dbReference>
<dbReference type="EMBL" id="JABWAB010000001">
    <property type="protein sequence ID" value="KAF6059719.1"/>
    <property type="molecule type" value="Genomic_DNA"/>
</dbReference>
<dbReference type="Pfam" id="PF10396">
    <property type="entry name" value="TrmE_N"/>
    <property type="match status" value="1"/>
</dbReference>